<evidence type="ECO:0000313" key="3">
    <source>
        <dbReference type="EMBL" id="MBK1621036.1"/>
    </source>
</evidence>
<keyword evidence="4" id="KW-1185">Reference proteome</keyword>
<dbReference type="EMBL" id="NRRY01000056">
    <property type="protein sequence ID" value="MBK1621036.1"/>
    <property type="molecule type" value="Genomic_DNA"/>
</dbReference>
<dbReference type="Pfam" id="PF09413">
    <property type="entry name" value="DUF2007"/>
    <property type="match status" value="1"/>
</dbReference>
<reference evidence="3 4" key="1">
    <citation type="journal article" date="2020" name="Microorganisms">
        <title>Osmotic Adaptation and Compatible Solute Biosynthesis of Phototrophic Bacteria as Revealed from Genome Analyses.</title>
        <authorList>
            <person name="Imhoff J.F."/>
            <person name="Rahn T."/>
            <person name="Kunzel S."/>
            <person name="Keller A."/>
            <person name="Neulinger S.C."/>
        </authorList>
    </citation>
    <scope>NUCLEOTIDE SEQUENCE [LARGE SCALE GENOMIC DNA]</scope>
    <source>
        <strain evidence="3 4">DSM 25653</strain>
    </source>
</reference>
<comment type="caution">
    <text evidence="3">The sequence shown here is derived from an EMBL/GenBank/DDBJ whole genome shotgun (WGS) entry which is preliminary data.</text>
</comment>
<proteinExistence type="predicted"/>
<feature type="domain" description="DUF7577" evidence="2">
    <location>
        <begin position="79"/>
        <end position="102"/>
    </location>
</feature>
<dbReference type="InterPro" id="IPR018551">
    <property type="entry name" value="DUF2007"/>
</dbReference>
<evidence type="ECO:0008006" key="5">
    <source>
        <dbReference type="Google" id="ProtNLM"/>
    </source>
</evidence>
<dbReference type="AlphaFoldDB" id="A0A9X0WCS6"/>
<name>A0A9X0WCS6_9GAMM</name>
<protein>
    <recommendedName>
        <fullName evidence="5">DUF2007 domain-containing protein</fullName>
    </recommendedName>
</protein>
<feature type="domain" description="DUF2007" evidence="1">
    <location>
        <begin position="1"/>
        <end position="67"/>
    </location>
</feature>
<accession>A0A9X0WCS6</accession>
<evidence type="ECO:0000313" key="4">
    <source>
        <dbReference type="Proteomes" id="UP001138768"/>
    </source>
</evidence>
<gene>
    <name evidence="3" type="ORF">CKO42_21955</name>
</gene>
<sequence length="113" mass="12769">MQQLYQAADRIEAQLLRDLLDRHHVEARVFGDYLSGAAGELPADVYPTVWVIEDHDLPRAQTLLNDWLAENQARATAASWVCRGCGELVDGSFDLCWRCGQEALWPRTLKDAD</sequence>
<dbReference type="Pfam" id="PF24463">
    <property type="entry name" value="DUF7577"/>
    <property type="match status" value="1"/>
</dbReference>
<evidence type="ECO:0000259" key="2">
    <source>
        <dbReference type="Pfam" id="PF24463"/>
    </source>
</evidence>
<dbReference type="Proteomes" id="UP001138768">
    <property type="component" value="Unassembled WGS sequence"/>
</dbReference>
<dbReference type="Gene3D" id="3.30.70.790">
    <property type="entry name" value="UreE, C-terminal domain"/>
    <property type="match status" value="1"/>
</dbReference>
<dbReference type="InterPro" id="IPR055999">
    <property type="entry name" value="DUF7577"/>
</dbReference>
<organism evidence="3 4">
    <name type="scientific">Lamprobacter modestohalophilus</name>
    <dbReference type="NCBI Taxonomy" id="1064514"/>
    <lineage>
        <taxon>Bacteria</taxon>
        <taxon>Pseudomonadati</taxon>
        <taxon>Pseudomonadota</taxon>
        <taxon>Gammaproteobacteria</taxon>
        <taxon>Chromatiales</taxon>
        <taxon>Chromatiaceae</taxon>
        <taxon>Lamprobacter</taxon>
    </lineage>
</organism>
<evidence type="ECO:0000259" key="1">
    <source>
        <dbReference type="Pfam" id="PF09413"/>
    </source>
</evidence>